<gene>
    <name evidence="4" type="ORF">MIMGU_mgv1a025535mg</name>
</gene>
<feature type="compositionally biased region" description="Basic and acidic residues" evidence="1">
    <location>
        <begin position="69"/>
        <end position="82"/>
    </location>
</feature>
<dbReference type="EMBL" id="KI631864">
    <property type="protein sequence ID" value="EYU25887.1"/>
    <property type="molecule type" value="Genomic_DNA"/>
</dbReference>
<dbReference type="CDD" id="cd00118">
    <property type="entry name" value="LysM"/>
    <property type="match status" value="1"/>
</dbReference>
<dbReference type="Proteomes" id="UP000030748">
    <property type="component" value="Unassembled WGS sequence"/>
</dbReference>
<feature type="domain" description="LysM" evidence="2">
    <location>
        <begin position="987"/>
        <end position="1035"/>
    </location>
</feature>
<evidence type="ECO:0000256" key="1">
    <source>
        <dbReference type="SAM" id="MobiDB-lite"/>
    </source>
</evidence>
<dbReference type="PROSITE" id="PS51840">
    <property type="entry name" value="C2_NT"/>
    <property type="match status" value="1"/>
</dbReference>
<dbReference type="STRING" id="4155.A0A022QB41"/>
<proteinExistence type="predicted"/>
<feature type="region of interest" description="Disordered" evidence="1">
    <location>
        <begin position="36"/>
        <end position="82"/>
    </location>
</feature>
<dbReference type="PANTHER" id="PTHR33414:SF1">
    <property type="entry name" value="PROTEIN PLASTID MOVEMENT IMPAIRED 1-RELATED 1"/>
    <property type="match status" value="1"/>
</dbReference>
<evidence type="ECO:0000259" key="2">
    <source>
        <dbReference type="PROSITE" id="PS51782"/>
    </source>
</evidence>
<dbReference type="InterPro" id="IPR019448">
    <property type="entry name" value="NT-C2"/>
</dbReference>
<dbReference type="PANTHER" id="PTHR33414">
    <property type="entry name" value="PROTEIN PLASTID MOVEMENT IMPAIRED 1-RELATED 1"/>
    <property type="match status" value="1"/>
</dbReference>
<evidence type="ECO:0000313" key="5">
    <source>
        <dbReference type="Proteomes" id="UP000030748"/>
    </source>
</evidence>
<dbReference type="SMART" id="SM00257">
    <property type="entry name" value="LysM"/>
    <property type="match status" value="1"/>
</dbReference>
<feature type="domain" description="C2 NT-type" evidence="3">
    <location>
        <begin position="96"/>
        <end position="245"/>
    </location>
</feature>
<dbReference type="Pfam" id="PF21745">
    <property type="entry name" value="PMI1_PMIR1-2_C"/>
    <property type="match status" value="1"/>
</dbReference>
<evidence type="ECO:0000313" key="4">
    <source>
        <dbReference type="EMBL" id="EYU25887.1"/>
    </source>
</evidence>
<evidence type="ECO:0000259" key="3">
    <source>
        <dbReference type="PROSITE" id="PS51840"/>
    </source>
</evidence>
<dbReference type="InterPro" id="IPR039614">
    <property type="entry name" value="PMI1-like"/>
</dbReference>
<dbReference type="Gene3D" id="3.10.350.10">
    <property type="entry name" value="LysM domain"/>
    <property type="match status" value="1"/>
</dbReference>
<dbReference type="Pfam" id="PF10358">
    <property type="entry name" value="NT-C2"/>
    <property type="match status" value="1"/>
</dbReference>
<feature type="region of interest" description="Disordered" evidence="1">
    <location>
        <begin position="1"/>
        <end position="22"/>
    </location>
</feature>
<dbReference type="AlphaFoldDB" id="A0A022QB41"/>
<protein>
    <recommendedName>
        <fullName evidence="6">C2 NT-type domain-containing protein</fullName>
    </recommendedName>
</protein>
<dbReference type="InterPro" id="IPR018392">
    <property type="entry name" value="LysM"/>
</dbReference>
<dbReference type="SUPFAM" id="SSF54106">
    <property type="entry name" value="LysM domain"/>
    <property type="match status" value="1"/>
</dbReference>
<evidence type="ECO:0008006" key="6">
    <source>
        <dbReference type="Google" id="ProtNLM"/>
    </source>
</evidence>
<name>A0A022QB41_ERYGU</name>
<organism evidence="4 5">
    <name type="scientific">Erythranthe guttata</name>
    <name type="common">Yellow monkey flower</name>
    <name type="synonym">Mimulus guttatus</name>
    <dbReference type="NCBI Taxonomy" id="4155"/>
    <lineage>
        <taxon>Eukaryota</taxon>
        <taxon>Viridiplantae</taxon>
        <taxon>Streptophyta</taxon>
        <taxon>Embryophyta</taxon>
        <taxon>Tracheophyta</taxon>
        <taxon>Spermatophyta</taxon>
        <taxon>Magnoliopsida</taxon>
        <taxon>eudicotyledons</taxon>
        <taxon>Gunneridae</taxon>
        <taxon>Pentapetalae</taxon>
        <taxon>asterids</taxon>
        <taxon>lamiids</taxon>
        <taxon>Lamiales</taxon>
        <taxon>Phrymaceae</taxon>
        <taxon>Erythranthe</taxon>
    </lineage>
</organism>
<dbReference type="PhylomeDB" id="A0A022QB41"/>
<dbReference type="Pfam" id="PF01476">
    <property type="entry name" value="LysM"/>
    <property type="match status" value="1"/>
</dbReference>
<accession>A0A022QB41</accession>
<dbReference type="eggNOG" id="ENOG502QW28">
    <property type="taxonomic scope" value="Eukaryota"/>
</dbReference>
<dbReference type="InterPro" id="IPR036779">
    <property type="entry name" value="LysM_dom_sf"/>
</dbReference>
<reference evidence="4 5" key="1">
    <citation type="journal article" date="2013" name="Proc. Natl. Acad. Sci. U.S.A.">
        <title>Fine-scale variation in meiotic recombination in Mimulus inferred from population shotgun sequencing.</title>
        <authorList>
            <person name="Hellsten U."/>
            <person name="Wright K.M."/>
            <person name="Jenkins J."/>
            <person name="Shu S."/>
            <person name="Yuan Y."/>
            <person name="Wessler S.R."/>
            <person name="Schmutz J."/>
            <person name="Willis J.H."/>
            <person name="Rokhsar D.S."/>
        </authorList>
    </citation>
    <scope>NUCLEOTIDE SEQUENCE [LARGE SCALE GENOMIC DNA]</scope>
    <source>
        <strain evidence="5">cv. DUN x IM62</strain>
    </source>
</reference>
<sequence length="1036" mass="114402">MMSSKGDSSSKKGGENSENGNFVSDLETLSKSFYAGKKTPPRLASSTVSSRSKSVGKFRLPEPKTNPGDTRKYPKDSFEKGKKPSLWNRKTIKANLTNVRNRRFGCRFSLLVHSIERLPDSFDGVYLVVRWKRRDPEQMTIPVKVCDGVAKFEEKLTHSCSVYVTSGPHRSTKYDPENFVVYASVYNAPELDLGKHQIDLTRLLPLTMDELEEDDEKSSGKWTTSFRLSGEAKGATMNVTFGYVVIENNATKAKLAMPSDKANSLKFRRAKSLAAIPDSEDIKELHEVLPVQKSELSDSVNILYQKLDQEMPNSSAENKSEAYSLSVPVDPPTCEIAEFSVIDKGIEELTKDHVQSEVDFAFGVALVEEAVVEDAALDPPAVEVVPCEEGEDDMCSKESLMRELEVALSCTVDLVNEEFDFQEDDSDALDVDSHDRYHGKGKSIISEDVTDSVEIDFLEMLEHCPFSSSSESEPNSPRVLLYKQFEKDALANNKGLLNFDIDYDQPELAEDTTTTDAFNTKTRASIMEDLENEALMHELGFDESAFQDSPTRGSDGFGGSIDMFPEDALQLPPLAEGVGPFVQTRNGGFLRSMNPALFLNSKNGGSVIMQVSNPVVVPAEMGSGVMNVLRCLASVGIEKLSMQANKLMPLEDITGKPIQQFTRDSALSLEGLERQDLLQQEPIIMQKFDSSSRSNSNTEYVSLEDLAPLAMDKIEALSIEGLRIQSGMSDDDAPSNISAQSIDELSVLKGKTVDAGGSHSLCLDGTCGLQLMDVKDNGEDVDGLMGLSLTLNEWMKIDSGEFGDGDLVSERTSKILAAHHATSLDQFRGRSKAGERRGKSKKYGLLGNNFTVALMVQLRDPLRDYEPVGTPMLALVQVERVFFPPKPKIYGTLSLAGNSECPKKNTILEKTKEEEVIHEEEEKIPQYKITEVHVAGLKTEQGRKKSWGSKNQQQSGSRWLLASGMGKKNKHPLMKSNPIDKPTGPALTTTVQPGETLWSISSRVYGAGDKWKELAELNPHIRNPNVIFPNETIILR</sequence>
<dbReference type="InterPro" id="IPR048972">
    <property type="entry name" value="PMI1_PMIR1-2_C"/>
</dbReference>
<keyword evidence="5" id="KW-1185">Reference proteome</keyword>
<dbReference type="PROSITE" id="PS51782">
    <property type="entry name" value="LYSM"/>
    <property type="match status" value="1"/>
</dbReference>
<feature type="region of interest" description="Disordered" evidence="1">
    <location>
        <begin position="967"/>
        <end position="986"/>
    </location>
</feature>